<evidence type="ECO:0000313" key="2">
    <source>
        <dbReference type="Proteomes" id="UP000242188"/>
    </source>
</evidence>
<comment type="caution">
    <text evidence="1">The sequence shown here is derived from an EMBL/GenBank/DDBJ whole genome shotgun (WGS) entry which is preliminary data.</text>
</comment>
<name>A0A210QDA5_MIZYE</name>
<sequence>MDRWIHTEILAVFRKCLCCRRKERQWNPINHRKNSKRIRREDTHVHFAKKVNKVTPLQYEHTFTSSDTSLRNSLPKSPSEESFELEDFEEYVENFVDQTIQRATVTLIIELKPRIITTMQDLKDPED</sequence>
<keyword evidence="2" id="KW-1185">Reference proteome</keyword>
<dbReference type="AlphaFoldDB" id="A0A210QDA5"/>
<dbReference type="EMBL" id="NEDP02004099">
    <property type="protein sequence ID" value="OWF46710.1"/>
    <property type="molecule type" value="Genomic_DNA"/>
</dbReference>
<protein>
    <submittedName>
        <fullName evidence="1">Uncharacterized protein</fullName>
    </submittedName>
</protein>
<reference evidence="1 2" key="1">
    <citation type="journal article" date="2017" name="Nat. Ecol. Evol.">
        <title>Scallop genome provides insights into evolution of bilaterian karyotype and development.</title>
        <authorList>
            <person name="Wang S."/>
            <person name="Zhang J."/>
            <person name="Jiao W."/>
            <person name="Li J."/>
            <person name="Xun X."/>
            <person name="Sun Y."/>
            <person name="Guo X."/>
            <person name="Huan P."/>
            <person name="Dong B."/>
            <person name="Zhang L."/>
            <person name="Hu X."/>
            <person name="Sun X."/>
            <person name="Wang J."/>
            <person name="Zhao C."/>
            <person name="Wang Y."/>
            <person name="Wang D."/>
            <person name="Huang X."/>
            <person name="Wang R."/>
            <person name="Lv J."/>
            <person name="Li Y."/>
            <person name="Zhang Z."/>
            <person name="Liu B."/>
            <person name="Lu W."/>
            <person name="Hui Y."/>
            <person name="Liang J."/>
            <person name="Zhou Z."/>
            <person name="Hou R."/>
            <person name="Li X."/>
            <person name="Liu Y."/>
            <person name="Li H."/>
            <person name="Ning X."/>
            <person name="Lin Y."/>
            <person name="Zhao L."/>
            <person name="Xing Q."/>
            <person name="Dou J."/>
            <person name="Li Y."/>
            <person name="Mao J."/>
            <person name="Guo H."/>
            <person name="Dou H."/>
            <person name="Li T."/>
            <person name="Mu C."/>
            <person name="Jiang W."/>
            <person name="Fu Q."/>
            <person name="Fu X."/>
            <person name="Miao Y."/>
            <person name="Liu J."/>
            <person name="Yu Q."/>
            <person name="Li R."/>
            <person name="Liao H."/>
            <person name="Li X."/>
            <person name="Kong Y."/>
            <person name="Jiang Z."/>
            <person name="Chourrout D."/>
            <person name="Li R."/>
            <person name="Bao Z."/>
        </authorList>
    </citation>
    <scope>NUCLEOTIDE SEQUENCE [LARGE SCALE GENOMIC DNA]</scope>
    <source>
        <strain evidence="1 2">PY_sf001</strain>
    </source>
</reference>
<accession>A0A210QDA5</accession>
<evidence type="ECO:0000313" key="1">
    <source>
        <dbReference type="EMBL" id="OWF46710.1"/>
    </source>
</evidence>
<gene>
    <name evidence="1" type="ORF">KP79_PYT21207</name>
</gene>
<dbReference type="OrthoDB" id="10303936at2759"/>
<organism evidence="1 2">
    <name type="scientific">Mizuhopecten yessoensis</name>
    <name type="common">Japanese scallop</name>
    <name type="synonym">Patinopecten yessoensis</name>
    <dbReference type="NCBI Taxonomy" id="6573"/>
    <lineage>
        <taxon>Eukaryota</taxon>
        <taxon>Metazoa</taxon>
        <taxon>Spiralia</taxon>
        <taxon>Lophotrochozoa</taxon>
        <taxon>Mollusca</taxon>
        <taxon>Bivalvia</taxon>
        <taxon>Autobranchia</taxon>
        <taxon>Pteriomorphia</taxon>
        <taxon>Pectinida</taxon>
        <taxon>Pectinoidea</taxon>
        <taxon>Pectinidae</taxon>
        <taxon>Mizuhopecten</taxon>
    </lineage>
</organism>
<proteinExistence type="predicted"/>
<dbReference type="Proteomes" id="UP000242188">
    <property type="component" value="Unassembled WGS sequence"/>
</dbReference>